<evidence type="ECO:0000256" key="6">
    <source>
        <dbReference type="ARBA" id="ARBA00022833"/>
    </source>
</evidence>
<keyword evidence="7" id="KW-0663">Pyridoxal phosphate</keyword>
<dbReference type="FunFam" id="3.20.20.10:FF:000016">
    <property type="entry name" value="D-serine dehydratase"/>
    <property type="match status" value="1"/>
</dbReference>
<dbReference type="InterPro" id="IPR001608">
    <property type="entry name" value="Ala_racemase_N"/>
</dbReference>
<evidence type="ECO:0000256" key="10">
    <source>
        <dbReference type="ARBA" id="ARBA00055764"/>
    </source>
</evidence>
<dbReference type="PANTHER" id="PTHR28004">
    <property type="entry name" value="ZGC:162816-RELATED"/>
    <property type="match status" value="1"/>
</dbReference>
<dbReference type="SUPFAM" id="SSF51419">
    <property type="entry name" value="PLP-binding barrel"/>
    <property type="match status" value="1"/>
</dbReference>
<dbReference type="AlphaFoldDB" id="A0A6G1GXR3"/>
<evidence type="ECO:0000256" key="1">
    <source>
        <dbReference type="ARBA" id="ARBA00001933"/>
    </source>
</evidence>
<keyword evidence="8" id="KW-0456">Lyase</keyword>
<dbReference type="OrthoDB" id="20198at2759"/>
<evidence type="ECO:0000313" key="15">
    <source>
        <dbReference type="EMBL" id="KAF1985539.1"/>
    </source>
</evidence>
<dbReference type="GO" id="GO:0009636">
    <property type="term" value="P:response to toxic substance"/>
    <property type="evidence" value="ECO:0007669"/>
    <property type="project" value="UniProtKB-KW"/>
</dbReference>
<dbReference type="Proteomes" id="UP000800041">
    <property type="component" value="Unassembled WGS sequence"/>
</dbReference>
<dbReference type="InterPro" id="IPR026956">
    <property type="entry name" value="D-ser_dehydrat-like_dom"/>
</dbReference>
<evidence type="ECO:0000256" key="13">
    <source>
        <dbReference type="ARBA" id="ARBA00075219"/>
    </source>
</evidence>
<organism evidence="15 16">
    <name type="scientific">Aulographum hederae CBS 113979</name>
    <dbReference type="NCBI Taxonomy" id="1176131"/>
    <lineage>
        <taxon>Eukaryota</taxon>
        <taxon>Fungi</taxon>
        <taxon>Dikarya</taxon>
        <taxon>Ascomycota</taxon>
        <taxon>Pezizomycotina</taxon>
        <taxon>Dothideomycetes</taxon>
        <taxon>Pleosporomycetidae</taxon>
        <taxon>Aulographales</taxon>
        <taxon>Aulographaceae</taxon>
    </lineage>
</organism>
<evidence type="ECO:0000259" key="14">
    <source>
        <dbReference type="SMART" id="SM01119"/>
    </source>
</evidence>
<comment type="similarity">
    <text evidence="3">Belongs to the DSD1 family.</text>
</comment>
<evidence type="ECO:0000256" key="8">
    <source>
        <dbReference type="ARBA" id="ARBA00023239"/>
    </source>
</evidence>
<dbReference type="InterPro" id="IPR042208">
    <property type="entry name" value="D-ser_dehydrat-like_sf"/>
</dbReference>
<comment type="catalytic activity">
    <reaction evidence="9">
        <text>D-serine = pyruvate + NH4(+)</text>
        <dbReference type="Rhea" id="RHEA:13977"/>
        <dbReference type="ChEBI" id="CHEBI:15361"/>
        <dbReference type="ChEBI" id="CHEBI:28938"/>
        <dbReference type="ChEBI" id="CHEBI:35247"/>
        <dbReference type="EC" id="4.3.1.18"/>
    </reaction>
    <physiologicalReaction direction="left-to-right" evidence="9">
        <dbReference type="Rhea" id="RHEA:13978"/>
    </physiologicalReaction>
</comment>
<accession>A0A6G1GXR3</accession>
<proteinExistence type="inferred from homology"/>
<dbReference type="Pfam" id="PF14031">
    <property type="entry name" value="D-ser_dehydrat"/>
    <property type="match status" value="1"/>
</dbReference>
<sequence>MDFVKEELVDRFIGRPAASLTTPSLIISKPVLERNCRRLLQDVDALGVGFRAHVKTLKCTEITRLMLGRHKHVVVSTLRELRGLLPMVWTGAIDSVLYGLPIRYSALVELARAAREVHILLMIDHVSHIDLLERYGAENSEVNRYAWDVFVKVDVGTMRAGIPLYSPRMKELVQRAEGSNAVRICGFYCHAGHSYGCKDVDEAVEILEKEVDTAVKAAELLERRDGREIVISFGATPTAHVVAKLKMKLPAGLKLELHAGNFVANDLQQVATGCVRMEDQAVRVLAEVCSVYPERNEALVNAGTIAMSKETSSFPGYGTPVDFPGWNLGRLSQEHGILVRAGAQGHVSSTFVVGQRVFFYVQHACIASASHGFYFVVDEADIVREIWYPWRGW</sequence>
<dbReference type="InterPro" id="IPR051466">
    <property type="entry name" value="D-amino_acid_metab_enzyme"/>
</dbReference>
<comment type="cofactor">
    <cofactor evidence="1">
        <name>pyridoxal 5'-phosphate</name>
        <dbReference type="ChEBI" id="CHEBI:597326"/>
    </cofactor>
</comment>
<evidence type="ECO:0000256" key="12">
    <source>
        <dbReference type="ARBA" id="ARBA00069616"/>
    </source>
</evidence>
<keyword evidence="6" id="KW-0862">Zinc</keyword>
<evidence type="ECO:0000256" key="2">
    <source>
        <dbReference type="ARBA" id="ARBA00001947"/>
    </source>
</evidence>
<feature type="domain" description="D-serine dehydratase-like" evidence="14">
    <location>
        <begin position="281"/>
        <end position="378"/>
    </location>
</feature>
<dbReference type="Gene3D" id="3.20.20.10">
    <property type="entry name" value="Alanine racemase"/>
    <property type="match status" value="1"/>
</dbReference>
<evidence type="ECO:0000256" key="3">
    <source>
        <dbReference type="ARBA" id="ARBA00005323"/>
    </source>
</evidence>
<evidence type="ECO:0000313" key="16">
    <source>
        <dbReference type="Proteomes" id="UP000800041"/>
    </source>
</evidence>
<evidence type="ECO:0000256" key="5">
    <source>
        <dbReference type="ARBA" id="ARBA00022723"/>
    </source>
</evidence>
<comment type="cofactor">
    <cofactor evidence="2">
        <name>Zn(2+)</name>
        <dbReference type="ChEBI" id="CHEBI:29105"/>
    </cofactor>
</comment>
<reference evidence="15" key="1">
    <citation type="journal article" date="2020" name="Stud. Mycol.">
        <title>101 Dothideomycetes genomes: a test case for predicting lifestyles and emergence of pathogens.</title>
        <authorList>
            <person name="Haridas S."/>
            <person name="Albert R."/>
            <person name="Binder M."/>
            <person name="Bloem J."/>
            <person name="Labutti K."/>
            <person name="Salamov A."/>
            <person name="Andreopoulos B."/>
            <person name="Baker S."/>
            <person name="Barry K."/>
            <person name="Bills G."/>
            <person name="Bluhm B."/>
            <person name="Cannon C."/>
            <person name="Castanera R."/>
            <person name="Culley D."/>
            <person name="Daum C."/>
            <person name="Ezra D."/>
            <person name="Gonzalez J."/>
            <person name="Henrissat B."/>
            <person name="Kuo A."/>
            <person name="Liang C."/>
            <person name="Lipzen A."/>
            <person name="Lutzoni F."/>
            <person name="Magnuson J."/>
            <person name="Mondo S."/>
            <person name="Nolan M."/>
            <person name="Ohm R."/>
            <person name="Pangilinan J."/>
            <person name="Park H.-J."/>
            <person name="Ramirez L."/>
            <person name="Alfaro M."/>
            <person name="Sun H."/>
            <person name="Tritt A."/>
            <person name="Yoshinaga Y."/>
            <person name="Zwiers L.-H."/>
            <person name="Turgeon B."/>
            <person name="Goodwin S."/>
            <person name="Spatafora J."/>
            <person name="Crous P."/>
            <person name="Grigoriev I."/>
        </authorList>
    </citation>
    <scope>NUCLEOTIDE SEQUENCE</scope>
    <source>
        <strain evidence="15">CBS 113979</strain>
    </source>
</reference>
<gene>
    <name evidence="15" type="ORF">K402DRAFT_394518</name>
</gene>
<dbReference type="Pfam" id="PF01168">
    <property type="entry name" value="Ala_racemase_N"/>
    <property type="match status" value="1"/>
</dbReference>
<dbReference type="Gene3D" id="2.40.37.20">
    <property type="entry name" value="D-serine dehydratase-like domain"/>
    <property type="match status" value="1"/>
</dbReference>
<evidence type="ECO:0000256" key="7">
    <source>
        <dbReference type="ARBA" id="ARBA00022898"/>
    </source>
</evidence>
<dbReference type="EMBL" id="ML977161">
    <property type="protein sequence ID" value="KAF1985539.1"/>
    <property type="molecule type" value="Genomic_DNA"/>
</dbReference>
<dbReference type="GO" id="GO:0036088">
    <property type="term" value="P:D-serine catabolic process"/>
    <property type="evidence" value="ECO:0007669"/>
    <property type="project" value="TreeGrafter"/>
</dbReference>
<dbReference type="InterPro" id="IPR029066">
    <property type="entry name" value="PLP-binding_barrel"/>
</dbReference>
<dbReference type="PANTHER" id="PTHR28004:SF2">
    <property type="entry name" value="D-SERINE DEHYDRATASE"/>
    <property type="match status" value="1"/>
</dbReference>
<dbReference type="GO" id="GO:0046872">
    <property type="term" value="F:metal ion binding"/>
    <property type="evidence" value="ECO:0007669"/>
    <property type="project" value="UniProtKB-KW"/>
</dbReference>
<evidence type="ECO:0000256" key="11">
    <source>
        <dbReference type="ARBA" id="ARBA00066349"/>
    </source>
</evidence>
<evidence type="ECO:0000256" key="4">
    <source>
        <dbReference type="ARBA" id="ARBA00022575"/>
    </source>
</evidence>
<name>A0A6G1GXR3_9PEZI</name>
<protein>
    <recommendedName>
        <fullName evidence="12">D-serine dehydratase</fullName>
        <ecNumber evidence="11">4.3.1.18</ecNumber>
    </recommendedName>
    <alternativeName>
        <fullName evidence="13">D-serine deaminase</fullName>
    </alternativeName>
</protein>
<keyword evidence="4" id="KW-0216">Detoxification</keyword>
<comment type="function">
    <text evidence="10">Catalyzes the conversion of D-serine to pyruvate and ammonia. May play a role in D-serine detoxification.</text>
</comment>
<dbReference type="EC" id="4.3.1.18" evidence="11"/>
<dbReference type="SMART" id="SM01119">
    <property type="entry name" value="D-ser_dehydrat"/>
    <property type="match status" value="1"/>
</dbReference>
<dbReference type="GO" id="GO:0008721">
    <property type="term" value="F:D-serine ammonia-lyase activity"/>
    <property type="evidence" value="ECO:0007669"/>
    <property type="project" value="UniProtKB-EC"/>
</dbReference>
<keyword evidence="16" id="KW-1185">Reference proteome</keyword>
<keyword evidence="5" id="KW-0479">Metal-binding</keyword>
<evidence type="ECO:0000256" key="9">
    <source>
        <dbReference type="ARBA" id="ARBA00051198"/>
    </source>
</evidence>